<organism evidence="6 7">
    <name type="scientific">Phlyctema vagabunda</name>
    <dbReference type="NCBI Taxonomy" id="108571"/>
    <lineage>
        <taxon>Eukaryota</taxon>
        <taxon>Fungi</taxon>
        <taxon>Dikarya</taxon>
        <taxon>Ascomycota</taxon>
        <taxon>Pezizomycotina</taxon>
        <taxon>Leotiomycetes</taxon>
        <taxon>Helotiales</taxon>
        <taxon>Dermateaceae</taxon>
        <taxon>Phlyctema</taxon>
    </lineage>
</organism>
<protein>
    <recommendedName>
        <fullName evidence="5">FMN hydroxy acid dehydrogenase domain-containing protein</fullName>
    </recommendedName>
</protein>
<reference evidence="6 7" key="1">
    <citation type="submission" date="2024-06" db="EMBL/GenBank/DDBJ databases">
        <title>Complete genome of Phlyctema vagabunda strain 19-DSS-EL-015.</title>
        <authorList>
            <person name="Fiorenzani C."/>
        </authorList>
    </citation>
    <scope>NUCLEOTIDE SEQUENCE [LARGE SCALE GENOMIC DNA]</scope>
    <source>
        <strain evidence="6 7">19-DSS-EL-015</strain>
    </source>
</reference>
<dbReference type="InterPro" id="IPR008259">
    <property type="entry name" value="FMN_hydac_DH_AS"/>
</dbReference>
<dbReference type="Pfam" id="PF01070">
    <property type="entry name" value="FMN_dh"/>
    <property type="match status" value="2"/>
</dbReference>
<dbReference type="InterPro" id="IPR000262">
    <property type="entry name" value="FMN-dep_DH"/>
</dbReference>
<evidence type="ECO:0000313" key="7">
    <source>
        <dbReference type="Proteomes" id="UP001629113"/>
    </source>
</evidence>
<evidence type="ECO:0000256" key="1">
    <source>
        <dbReference type="ARBA" id="ARBA00001917"/>
    </source>
</evidence>
<evidence type="ECO:0000259" key="5">
    <source>
        <dbReference type="PROSITE" id="PS51349"/>
    </source>
</evidence>
<feature type="domain" description="FMN hydroxy acid dehydrogenase" evidence="5">
    <location>
        <begin position="46"/>
        <end position="336"/>
    </location>
</feature>
<evidence type="ECO:0000256" key="2">
    <source>
        <dbReference type="ARBA" id="ARBA00023002"/>
    </source>
</evidence>
<dbReference type="PROSITE" id="PS51349">
    <property type="entry name" value="FMN_HYDROXY_ACID_DH_2"/>
    <property type="match status" value="1"/>
</dbReference>
<keyword evidence="2" id="KW-0560">Oxidoreductase</keyword>
<dbReference type="InterPro" id="IPR012133">
    <property type="entry name" value="Alpha-hydoxy_acid_DH_FMN"/>
</dbReference>
<dbReference type="InterPro" id="IPR037396">
    <property type="entry name" value="FMN_HAD"/>
</dbReference>
<dbReference type="InterPro" id="IPR013785">
    <property type="entry name" value="Aldolase_TIM"/>
</dbReference>
<comment type="cofactor">
    <cofactor evidence="1">
        <name>FMN</name>
        <dbReference type="ChEBI" id="CHEBI:58210"/>
    </cofactor>
</comment>
<keyword evidence="4" id="KW-0732">Signal</keyword>
<comment type="similarity">
    <text evidence="3">Belongs to the FMN-dependent alpha-hydroxy acid dehydrogenase family.</text>
</comment>
<dbReference type="PANTHER" id="PTHR10578">
    <property type="entry name" value="S -2-HYDROXY-ACID OXIDASE-RELATED"/>
    <property type="match status" value="1"/>
</dbReference>
<dbReference type="SUPFAM" id="SSF51395">
    <property type="entry name" value="FMN-linked oxidoreductases"/>
    <property type="match status" value="1"/>
</dbReference>
<feature type="chain" id="PRO_5047247971" description="FMN hydroxy acid dehydrogenase domain-containing protein" evidence="4">
    <location>
        <begin position="18"/>
        <end position="336"/>
    </location>
</feature>
<name>A0ABR4PB22_9HELO</name>
<keyword evidence="7" id="KW-1185">Reference proteome</keyword>
<dbReference type="Gene3D" id="3.20.20.70">
    <property type="entry name" value="Aldolase class I"/>
    <property type="match status" value="1"/>
</dbReference>
<gene>
    <name evidence="6" type="ORF">PVAG01_08851</name>
</gene>
<accession>A0ABR4PB22</accession>
<evidence type="ECO:0000256" key="4">
    <source>
        <dbReference type="SAM" id="SignalP"/>
    </source>
</evidence>
<dbReference type="EMBL" id="JBFCZG010000007">
    <property type="protein sequence ID" value="KAL3420352.1"/>
    <property type="molecule type" value="Genomic_DNA"/>
</dbReference>
<feature type="signal peptide" evidence="4">
    <location>
        <begin position="1"/>
        <end position="17"/>
    </location>
</feature>
<comment type="caution">
    <text evidence="6">The sequence shown here is derived from an EMBL/GenBank/DDBJ whole genome shotgun (WGS) entry which is preliminary data.</text>
</comment>
<dbReference type="Proteomes" id="UP001629113">
    <property type="component" value="Unassembled WGS sequence"/>
</dbReference>
<proteinExistence type="inferred from homology"/>
<dbReference type="PANTHER" id="PTHR10578:SF140">
    <property type="entry name" value="FMN HYDROXY ACID DEHYDROGENASE DOMAIN-CONTAINING PROTEIN"/>
    <property type="match status" value="1"/>
</dbReference>
<evidence type="ECO:0000256" key="3">
    <source>
        <dbReference type="ARBA" id="ARBA00024042"/>
    </source>
</evidence>
<sequence>MRFSILLLSLVVAKGQAARPFLNEPDTGIATFLGAATPTEASGKLISLNDILTVPDFEFAARAYMTSRNYSYYRTGAAGEYTYRENLETYNKVKLRPRVLKDVTHVQNTLNTTILGYTFSAPFFISPAARGYRANTQGELGLVKGAATGNILYIPSLFADLSIPQIAAAKVPGQITFQQLYVRDSLAEVKSNIAAAEAAGSKAIVWSVDNAWGPARARSARWTHSEATYDYIPSTWDLYATLKNLTKLPIIPKGIQTVEDALLAVEHGAPAIFISNHGGRQLDTSQSTMEVIMEIYNNAPQVFTQTEVLADCGVRYGTDVLKLLAMGVKAVGMGRP</sequence>
<evidence type="ECO:0000313" key="6">
    <source>
        <dbReference type="EMBL" id="KAL3420352.1"/>
    </source>
</evidence>
<dbReference type="PROSITE" id="PS00557">
    <property type="entry name" value="FMN_HYDROXY_ACID_DH_1"/>
    <property type="match status" value="1"/>
</dbReference>
<dbReference type="PIRSF" id="PIRSF000138">
    <property type="entry name" value="Al-hdrx_acd_dh"/>
    <property type="match status" value="1"/>
</dbReference>